<comment type="caution">
    <text evidence="1">The sequence shown here is derived from an EMBL/GenBank/DDBJ whole genome shotgun (WGS) entry which is preliminary data.</text>
</comment>
<dbReference type="Proteomes" id="UP000018721">
    <property type="component" value="Unassembled WGS sequence"/>
</dbReference>
<dbReference type="EMBL" id="ANIZ01000681">
    <property type="protein sequence ID" value="ETI53395.1"/>
    <property type="molecule type" value="Genomic_DNA"/>
</dbReference>
<accession>V9FPJ4</accession>
<proteinExistence type="predicted"/>
<sequence>METCHGGVEPSSIPALGLDILAPSWSEDVDHHNSGHIFVASTVAMCARALCGNNGYARCLDSRSRMMQADVPCYARLFENVPTLEATAIVARHKAFPAFVHAAVIVCLPAAALELAANFKLSSPRWRWESEEAGHS</sequence>
<evidence type="ECO:0000313" key="2">
    <source>
        <dbReference type="Proteomes" id="UP000018721"/>
    </source>
</evidence>
<reference evidence="1 2" key="1">
    <citation type="submission" date="2013-11" db="EMBL/GenBank/DDBJ databases">
        <title>The Genome Sequence of Phytophthora parasitica P1569.</title>
        <authorList>
            <consortium name="The Broad Institute Genomics Platform"/>
            <person name="Russ C."/>
            <person name="Tyler B."/>
            <person name="Panabieres F."/>
            <person name="Shan W."/>
            <person name="Tripathy S."/>
            <person name="Grunwald N."/>
            <person name="Machado M."/>
            <person name="Johnson C.S."/>
            <person name="Arredondo F."/>
            <person name="Hong C."/>
            <person name="Coffey M."/>
            <person name="Young S.K."/>
            <person name="Zeng Q."/>
            <person name="Gargeya S."/>
            <person name="Fitzgerald M."/>
            <person name="Abouelleil A."/>
            <person name="Alvarado L."/>
            <person name="Chapman S.B."/>
            <person name="Gainer-Dewar J."/>
            <person name="Goldberg J."/>
            <person name="Griggs A."/>
            <person name="Gujja S."/>
            <person name="Hansen M."/>
            <person name="Howarth C."/>
            <person name="Imamovic A."/>
            <person name="Ireland A."/>
            <person name="Larimer J."/>
            <person name="McCowan C."/>
            <person name="Murphy C."/>
            <person name="Pearson M."/>
            <person name="Poon T.W."/>
            <person name="Priest M."/>
            <person name="Roberts A."/>
            <person name="Saif S."/>
            <person name="Shea T."/>
            <person name="Sykes S."/>
            <person name="Wortman J."/>
            <person name="Nusbaum C."/>
            <person name="Birren B."/>
        </authorList>
    </citation>
    <scope>NUCLEOTIDE SEQUENCE [LARGE SCALE GENOMIC DNA]</scope>
    <source>
        <strain evidence="1 2">P1569</strain>
    </source>
</reference>
<keyword evidence="2" id="KW-1185">Reference proteome</keyword>
<dbReference type="AlphaFoldDB" id="V9FPJ4"/>
<protein>
    <submittedName>
        <fullName evidence="1">Uncharacterized protein</fullName>
    </submittedName>
</protein>
<dbReference type="OrthoDB" id="10488829at2759"/>
<name>V9FPJ4_PHYNI</name>
<dbReference type="HOGENOM" id="CLU_1879525_0_0_1"/>
<evidence type="ECO:0000313" key="1">
    <source>
        <dbReference type="EMBL" id="ETI53395.1"/>
    </source>
</evidence>
<organism evidence="1 2">
    <name type="scientific">Phytophthora nicotianae P1569</name>
    <dbReference type="NCBI Taxonomy" id="1317065"/>
    <lineage>
        <taxon>Eukaryota</taxon>
        <taxon>Sar</taxon>
        <taxon>Stramenopiles</taxon>
        <taxon>Oomycota</taxon>
        <taxon>Peronosporomycetes</taxon>
        <taxon>Peronosporales</taxon>
        <taxon>Peronosporaceae</taxon>
        <taxon>Phytophthora</taxon>
    </lineage>
</organism>
<gene>
    <name evidence="1" type="ORF">F443_03640</name>
</gene>